<dbReference type="InterPro" id="IPR019364">
    <property type="entry name" value="Mediatior_Med8_fun/met"/>
</dbReference>
<dbReference type="OrthoDB" id="5329317at2759"/>
<dbReference type="PANTHER" id="PTHR13074:SF9">
    <property type="entry name" value="MEDIATOR OF RNA POLYMERASE II TRANSCRIPTION SUBUNIT 8"/>
    <property type="match status" value="1"/>
</dbReference>
<evidence type="ECO:0000313" key="13">
    <source>
        <dbReference type="Proteomes" id="UP000243723"/>
    </source>
</evidence>
<reference evidence="12 13" key="1">
    <citation type="submission" date="2017-05" db="EMBL/GenBank/DDBJ databases">
        <title>Draft genome sequence of Elsinoe australis.</title>
        <authorList>
            <person name="Cheng Q."/>
        </authorList>
    </citation>
    <scope>NUCLEOTIDE SEQUENCE [LARGE SCALE GENOMIC DNA]</scope>
    <source>
        <strain evidence="12 13">NL1</strain>
    </source>
</reference>
<feature type="region of interest" description="Disordered" evidence="11">
    <location>
        <begin position="187"/>
        <end position="232"/>
    </location>
</feature>
<comment type="subunit">
    <text evidence="9">Component of the Mediator complex.</text>
</comment>
<proteinExistence type="inferred from homology"/>
<gene>
    <name evidence="9" type="primary">MED8</name>
    <name evidence="12" type="ORF">B9Z65_361</name>
</gene>
<feature type="compositionally biased region" description="Basic and acidic residues" evidence="11">
    <location>
        <begin position="212"/>
        <end position="231"/>
    </location>
</feature>
<dbReference type="GO" id="GO:0006357">
    <property type="term" value="P:regulation of transcription by RNA polymerase II"/>
    <property type="evidence" value="ECO:0007669"/>
    <property type="project" value="InterPro"/>
</dbReference>
<keyword evidence="7 9" id="KW-0539">Nucleus</keyword>
<evidence type="ECO:0000256" key="4">
    <source>
        <dbReference type="ARBA" id="ARBA00023015"/>
    </source>
</evidence>
<dbReference type="GO" id="GO:0016592">
    <property type="term" value="C:mediator complex"/>
    <property type="evidence" value="ECO:0007669"/>
    <property type="project" value="InterPro"/>
</dbReference>
<keyword evidence="4 9" id="KW-0805">Transcription regulation</keyword>
<dbReference type="EMBL" id="NHZQ01000138">
    <property type="protein sequence ID" value="PSK50417.1"/>
    <property type="molecule type" value="Genomic_DNA"/>
</dbReference>
<evidence type="ECO:0000313" key="12">
    <source>
        <dbReference type="EMBL" id="PSK50417.1"/>
    </source>
</evidence>
<keyword evidence="6 9" id="KW-0804">Transcription</keyword>
<keyword evidence="10" id="KW-0175">Coiled coil</keyword>
<feature type="region of interest" description="Disordered" evidence="11">
    <location>
        <begin position="113"/>
        <end position="133"/>
    </location>
</feature>
<dbReference type="Gene3D" id="6.10.250.2610">
    <property type="match status" value="1"/>
</dbReference>
<evidence type="ECO:0000256" key="2">
    <source>
        <dbReference type="ARBA" id="ARBA00005716"/>
    </source>
</evidence>
<comment type="function">
    <text evidence="9">Component of the Mediator complex, a coactivator involved in the regulated transcription of nearly all RNA polymerase II-dependent genes. Mediator functions as a bridge to convey information from gene-specific regulatory proteins to the basal RNA polymerase II transcription machinery. Mediator is recruited to promoters by direct interactions with regulatory proteins and serves as a scaffold for the assembly of a functional preinitiation complex with RNA polymerase II and the general transcription factors.</text>
</comment>
<dbReference type="Proteomes" id="UP000243723">
    <property type="component" value="Unassembled WGS sequence"/>
</dbReference>
<evidence type="ECO:0000256" key="9">
    <source>
        <dbReference type="RuleBase" id="RU364144"/>
    </source>
</evidence>
<comment type="similarity">
    <text evidence="2 9">Belongs to the Mediator complex subunit 8 family.</text>
</comment>
<evidence type="ECO:0000256" key="5">
    <source>
        <dbReference type="ARBA" id="ARBA00023159"/>
    </source>
</evidence>
<evidence type="ECO:0000256" key="10">
    <source>
        <dbReference type="SAM" id="Coils"/>
    </source>
</evidence>
<sequence length="257" mass="28662">MSQEKETIRQLEQVRQRLNNLSNQLGALRRDLEGHEVLPSWSAIQNSANLLSHNLQSVHAVLMDAQPKLMAAHAYPLPSYPGRTQENSLVMLMRKKLQPPVEDWIEEGAKRGAQIAGAQGSNQVNGTSNGIHKSLDQSELDELWTWAGPEGNRIAREIGDEAFADVFTLAEQEDGIENVVTGLRRKFWESDDEDEEEEGAKDQPESMDVDAPDTRPDIAKRMDRSRVDESRPMLPLETILKFTNTGAMPPGSSIPIS</sequence>
<dbReference type="GO" id="GO:0070847">
    <property type="term" value="C:core mediator complex"/>
    <property type="evidence" value="ECO:0007669"/>
    <property type="project" value="TreeGrafter"/>
</dbReference>
<name>A0A2P7ZQB9_9PEZI</name>
<dbReference type="Pfam" id="PF10232">
    <property type="entry name" value="Med8"/>
    <property type="match status" value="1"/>
</dbReference>
<evidence type="ECO:0000256" key="7">
    <source>
        <dbReference type="ARBA" id="ARBA00023242"/>
    </source>
</evidence>
<feature type="coiled-coil region" evidence="10">
    <location>
        <begin position="1"/>
        <end position="38"/>
    </location>
</feature>
<evidence type="ECO:0000256" key="3">
    <source>
        <dbReference type="ARBA" id="ARBA00020637"/>
    </source>
</evidence>
<feature type="compositionally biased region" description="Acidic residues" evidence="11">
    <location>
        <begin position="190"/>
        <end position="211"/>
    </location>
</feature>
<feature type="compositionally biased region" description="Polar residues" evidence="11">
    <location>
        <begin position="119"/>
        <end position="131"/>
    </location>
</feature>
<keyword evidence="13" id="KW-1185">Reference proteome</keyword>
<keyword evidence="5 9" id="KW-0010">Activator</keyword>
<dbReference type="AlphaFoldDB" id="A0A2P7ZQB9"/>
<evidence type="ECO:0000256" key="6">
    <source>
        <dbReference type="ARBA" id="ARBA00023163"/>
    </source>
</evidence>
<evidence type="ECO:0000256" key="11">
    <source>
        <dbReference type="SAM" id="MobiDB-lite"/>
    </source>
</evidence>
<evidence type="ECO:0000256" key="1">
    <source>
        <dbReference type="ARBA" id="ARBA00004123"/>
    </source>
</evidence>
<comment type="caution">
    <text evidence="12">The sequence shown here is derived from an EMBL/GenBank/DDBJ whole genome shotgun (WGS) entry which is preliminary data.</text>
</comment>
<comment type="subcellular location">
    <subcellularLocation>
        <location evidence="1 9">Nucleus</location>
    </subcellularLocation>
</comment>
<evidence type="ECO:0000256" key="8">
    <source>
        <dbReference type="ARBA" id="ARBA00031261"/>
    </source>
</evidence>
<organism evidence="12 13">
    <name type="scientific">Elsinoe australis</name>
    <dbReference type="NCBI Taxonomy" id="40998"/>
    <lineage>
        <taxon>Eukaryota</taxon>
        <taxon>Fungi</taxon>
        <taxon>Dikarya</taxon>
        <taxon>Ascomycota</taxon>
        <taxon>Pezizomycotina</taxon>
        <taxon>Dothideomycetes</taxon>
        <taxon>Dothideomycetidae</taxon>
        <taxon>Myriangiales</taxon>
        <taxon>Elsinoaceae</taxon>
        <taxon>Elsinoe</taxon>
    </lineage>
</organism>
<dbReference type="GO" id="GO:0003712">
    <property type="term" value="F:transcription coregulator activity"/>
    <property type="evidence" value="ECO:0007669"/>
    <property type="project" value="InterPro"/>
</dbReference>
<dbReference type="PANTHER" id="PTHR13074">
    <property type="entry name" value="MEDIATOR OF RNA POLYMERASE II TRANSCRIPTION SUBUNIT 8"/>
    <property type="match status" value="1"/>
</dbReference>
<accession>A0A2P7ZQB9</accession>
<dbReference type="Gene3D" id="1.20.58.1710">
    <property type="match status" value="1"/>
</dbReference>
<dbReference type="GO" id="GO:0000978">
    <property type="term" value="F:RNA polymerase II cis-regulatory region sequence-specific DNA binding"/>
    <property type="evidence" value="ECO:0007669"/>
    <property type="project" value="TreeGrafter"/>
</dbReference>
<protein>
    <recommendedName>
        <fullName evidence="3 9">Mediator of RNA polymerase II transcription subunit 8</fullName>
    </recommendedName>
    <alternativeName>
        <fullName evidence="8 9">Mediator complex subunit 8</fullName>
    </alternativeName>
</protein>